<name>A0ABV5SNS9_9MICO</name>
<organism evidence="2 3">
    <name type="scientific">Agromyces lapidis</name>
    <dbReference type="NCBI Taxonomy" id="279574"/>
    <lineage>
        <taxon>Bacteria</taxon>
        <taxon>Bacillati</taxon>
        <taxon>Actinomycetota</taxon>
        <taxon>Actinomycetes</taxon>
        <taxon>Micrococcales</taxon>
        <taxon>Microbacteriaceae</taxon>
        <taxon>Agromyces</taxon>
    </lineage>
</organism>
<feature type="transmembrane region" description="Helical" evidence="1">
    <location>
        <begin position="149"/>
        <end position="174"/>
    </location>
</feature>
<keyword evidence="1" id="KW-0812">Transmembrane</keyword>
<dbReference type="RefSeq" id="WP_157424755.1">
    <property type="nucleotide sequence ID" value="NZ_BAAANI010000007.1"/>
</dbReference>
<accession>A0ABV5SNS9</accession>
<comment type="caution">
    <text evidence="2">The sequence shown here is derived from an EMBL/GenBank/DDBJ whole genome shotgun (WGS) entry which is preliminary data.</text>
</comment>
<proteinExistence type="predicted"/>
<protein>
    <recommendedName>
        <fullName evidence="4">J domain-containing protein</fullName>
    </recommendedName>
</protein>
<reference evidence="2 3" key="1">
    <citation type="submission" date="2024-09" db="EMBL/GenBank/DDBJ databases">
        <authorList>
            <person name="Sun Q."/>
            <person name="Mori K."/>
        </authorList>
    </citation>
    <scope>NUCLEOTIDE SEQUENCE [LARGE SCALE GENOMIC DNA]</scope>
    <source>
        <strain evidence="2 3">JCM 14321</strain>
    </source>
</reference>
<keyword evidence="1" id="KW-1133">Transmembrane helix</keyword>
<evidence type="ECO:0008006" key="4">
    <source>
        <dbReference type="Google" id="ProtNLM"/>
    </source>
</evidence>
<dbReference type="Proteomes" id="UP001589667">
    <property type="component" value="Unassembled WGS sequence"/>
</dbReference>
<evidence type="ECO:0000313" key="2">
    <source>
        <dbReference type="EMBL" id="MFB9641999.1"/>
    </source>
</evidence>
<sequence length="297" mass="30858">MDPITARAALRLPPAVPLTVEQIDAAHRAEVWARHPSRYPDRAERAAAVRWVASLDAARAVLLAEATGSAAVWRPASPSATAWISPSGPANWAPIAPGSGAPSRWADAVAAGTAAGTPAGAPPAAAGLAPAAHFGAPAQPPRRGLATGWIVGIAAGCVLLLALVVGIGFGAVALGQRLAADSNQFEAAEELPDYVRYEARESGFTFPAALELFNDGRYDAECPTTFELGCWQMALIPEADCSRATVSLEFSDGSGKTVHSEERELTLAAQSRKLLVFGGDEYDGAWVHDVVCLDAEA</sequence>
<keyword evidence="3" id="KW-1185">Reference proteome</keyword>
<gene>
    <name evidence="2" type="ORF">ACFFQV_06810</name>
</gene>
<evidence type="ECO:0000313" key="3">
    <source>
        <dbReference type="Proteomes" id="UP001589667"/>
    </source>
</evidence>
<dbReference type="EMBL" id="JBHMBL010000001">
    <property type="protein sequence ID" value="MFB9641999.1"/>
    <property type="molecule type" value="Genomic_DNA"/>
</dbReference>
<evidence type="ECO:0000256" key="1">
    <source>
        <dbReference type="SAM" id="Phobius"/>
    </source>
</evidence>
<keyword evidence="1" id="KW-0472">Membrane</keyword>